<dbReference type="Proteomes" id="UP001243375">
    <property type="component" value="Unassembled WGS sequence"/>
</dbReference>
<keyword evidence="2" id="KW-1185">Reference proteome</keyword>
<accession>A0ACC2WLS3</accession>
<comment type="caution">
    <text evidence="1">The sequence shown here is derived from an EMBL/GenBank/DDBJ whole genome shotgun (WGS) entry which is preliminary data.</text>
</comment>
<protein>
    <submittedName>
        <fullName evidence="1">Uncharacterized protein</fullName>
    </submittedName>
</protein>
<organism evidence="1 2">
    <name type="scientific">Naganishia vaughanmartiniae</name>
    <dbReference type="NCBI Taxonomy" id="1424756"/>
    <lineage>
        <taxon>Eukaryota</taxon>
        <taxon>Fungi</taxon>
        <taxon>Dikarya</taxon>
        <taxon>Basidiomycota</taxon>
        <taxon>Agaricomycotina</taxon>
        <taxon>Tremellomycetes</taxon>
        <taxon>Filobasidiales</taxon>
        <taxon>Filobasidiaceae</taxon>
        <taxon>Naganishia</taxon>
    </lineage>
</organism>
<gene>
    <name evidence="1" type="ORF">QFC22_006207</name>
</gene>
<evidence type="ECO:0000313" key="2">
    <source>
        <dbReference type="Proteomes" id="UP001243375"/>
    </source>
</evidence>
<dbReference type="EMBL" id="JASBWU010000024">
    <property type="protein sequence ID" value="KAJ9112705.1"/>
    <property type="molecule type" value="Genomic_DNA"/>
</dbReference>
<name>A0ACC2WLS3_9TREE</name>
<proteinExistence type="predicted"/>
<reference evidence="1" key="1">
    <citation type="submission" date="2023-04" db="EMBL/GenBank/DDBJ databases">
        <title>Draft Genome sequencing of Naganishia species isolated from polar environments using Oxford Nanopore Technology.</title>
        <authorList>
            <person name="Leo P."/>
            <person name="Venkateswaran K."/>
        </authorList>
    </citation>
    <scope>NUCLEOTIDE SEQUENCE</scope>
    <source>
        <strain evidence="1">MNA-CCFEE 5425</strain>
    </source>
</reference>
<evidence type="ECO:0000313" key="1">
    <source>
        <dbReference type="EMBL" id="KAJ9112705.1"/>
    </source>
</evidence>
<sequence length="489" mass="54144">MSPPPPSPPLNPSRRHRTLQVDNGKGDNDQRRIRPELPARLKPHASTTNSTAIPSNAVFKTPALPPRLGTTAQVGVNNAQAWTAAPQHSSSVISNQSLTRARIDVILPHSAAPSVDHAEPKALHNMVGGTGGGSKGTAAGQQSAGANLPEDNTGDNIAKDLGCHDEAELELHQRVNKHVNAYLKKACGIPGGYRLYTERQAWNVLSTLEPLDLATNPEVFEPLETDQLAKFLNHRRKSMEEFQQSKMPMPPLPLLPSRTALNFRTDAQRENADLSIQWGLQGIVNRGKWTITQADLAMIKSELIHLQKARKRYDRFPPMLLLSPPPDEEIEVILSRVAIRKTTRYNHPASQGATASTEGNGFPALQPPKNSVKDFREMKKFYELLPVDDTPDEMETLLGPDKLKVTDVCKMSLSITQEGIGMVKEELQQVAARKRIGREQRMRNAVLSASWEESCGELPINLNVIHRLGRELALQKNPTTRFYNIRGLQ</sequence>